<dbReference type="Proteomes" id="UP000226031">
    <property type="component" value="Unassembled WGS sequence"/>
</dbReference>
<evidence type="ECO:0000313" key="2">
    <source>
        <dbReference type="EMBL" id="PGH31950.1"/>
    </source>
</evidence>
<organism evidence="2 3">
    <name type="scientific">[Emmonsia] crescens</name>
    <dbReference type="NCBI Taxonomy" id="73230"/>
    <lineage>
        <taxon>Eukaryota</taxon>
        <taxon>Fungi</taxon>
        <taxon>Dikarya</taxon>
        <taxon>Ascomycota</taxon>
        <taxon>Pezizomycotina</taxon>
        <taxon>Eurotiomycetes</taxon>
        <taxon>Eurotiomycetidae</taxon>
        <taxon>Onygenales</taxon>
        <taxon>Ajellomycetaceae</taxon>
        <taxon>Emergomyces</taxon>
    </lineage>
</organism>
<accession>A0A2B7ZF14</accession>
<comment type="caution">
    <text evidence="2">The sequence shown here is derived from an EMBL/GenBank/DDBJ whole genome shotgun (WGS) entry which is preliminary data.</text>
</comment>
<proteinExistence type="predicted"/>
<evidence type="ECO:0000313" key="3">
    <source>
        <dbReference type="Proteomes" id="UP000226031"/>
    </source>
</evidence>
<evidence type="ECO:0000256" key="1">
    <source>
        <dbReference type="SAM" id="MobiDB-lite"/>
    </source>
</evidence>
<dbReference type="EMBL" id="PDND01000109">
    <property type="protein sequence ID" value="PGH31950.1"/>
    <property type="molecule type" value="Genomic_DNA"/>
</dbReference>
<dbReference type="AlphaFoldDB" id="A0A2B7ZF14"/>
<gene>
    <name evidence="2" type="ORF">GX50_05278</name>
</gene>
<reference evidence="2 3" key="1">
    <citation type="submission" date="2017-10" db="EMBL/GenBank/DDBJ databases">
        <title>Comparative genomics in systemic dimorphic fungi from Ajellomycetaceae.</title>
        <authorList>
            <person name="Munoz J.F."/>
            <person name="Mcewen J.G."/>
            <person name="Clay O.K."/>
            <person name="Cuomo C.A."/>
        </authorList>
    </citation>
    <scope>NUCLEOTIDE SEQUENCE [LARGE SCALE GENOMIC DNA]</scope>
    <source>
        <strain evidence="2 3">UAMH4076</strain>
    </source>
</reference>
<dbReference type="Gene3D" id="6.10.280.100">
    <property type="match status" value="1"/>
</dbReference>
<feature type="compositionally biased region" description="Polar residues" evidence="1">
    <location>
        <begin position="38"/>
        <end position="54"/>
    </location>
</feature>
<protein>
    <submittedName>
        <fullName evidence="2">Uncharacterized protein</fullName>
    </submittedName>
</protein>
<keyword evidence="3" id="KW-1185">Reference proteome</keyword>
<feature type="compositionally biased region" description="Basic and acidic residues" evidence="1">
    <location>
        <begin position="28"/>
        <end position="37"/>
    </location>
</feature>
<sequence length="120" mass="12596">MPYNSLLRLLPQSYSNSNLHNTNQIHISRADYHHHTVTETSQPQAMADQGSKSSGDIGDKMKGATQPGDSKTTTQQLSETAQQGVETAKQYAGTTTESAKDTASKASEAASGALGGGKSI</sequence>
<dbReference type="VEuPathDB" id="FungiDB:EMCG_09602"/>
<feature type="region of interest" description="Disordered" evidence="1">
    <location>
        <begin position="21"/>
        <end position="120"/>
    </location>
</feature>
<name>A0A2B7ZF14_9EURO</name>
<feature type="compositionally biased region" description="Polar residues" evidence="1">
    <location>
        <begin position="67"/>
        <end position="85"/>
    </location>
</feature>